<name>A0A0K0GID8_XANOP</name>
<evidence type="ECO:0000313" key="2">
    <source>
        <dbReference type="EMBL" id="ACD57848.1"/>
    </source>
</evidence>
<organism evidence="2 3">
    <name type="scientific">Xanthomonas oryzae pv. oryzae (strain PXO99A)</name>
    <dbReference type="NCBI Taxonomy" id="360094"/>
    <lineage>
        <taxon>Bacteria</taxon>
        <taxon>Pseudomonadati</taxon>
        <taxon>Pseudomonadota</taxon>
        <taxon>Gammaproteobacteria</taxon>
        <taxon>Lysobacterales</taxon>
        <taxon>Lysobacteraceae</taxon>
        <taxon>Xanthomonas</taxon>
    </lineage>
</organism>
<accession>A0A0K0GID8</accession>
<proteinExistence type="predicted"/>
<dbReference type="KEGG" id="xop:PXO_05505"/>
<sequence length="38" mass="4195">MRSGSGNGRTAGQGRQRWLNEARASTAWLPSVRPVARR</sequence>
<protein>
    <submittedName>
        <fullName evidence="2">Uncharacterized protein</fullName>
    </submittedName>
</protein>
<dbReference type="HOGENOM" id="CLU_3334912_0_0_6"/>
<dbReference type="EMBL" id="CP000967">
    <property type="protein sequence ID" value="ACD57848.1"/>
    <property type="molecule type" value="Genomic_DNA"/>
</dbReference>
<dbReference type="Proteomes" id="UP000001740">
    <property type="component" value="Chromosome"/>
</dbReference>
<feature type="region of interest" description="Disordered" evidence="1">
    <location>
        <begin position="1"/>
        <end position="23"/>
    </location>
</feature>
<gene>
    <name evidence="2" type="ordered locus">PXO_05505</name>
</gene>
<evidence type="ECO:0000313" key="3">
    <source>
        <dbReference type="Proteomes" id="UP000001740"/>
    </source>
</evidence>
<reference evidence="2 3" key="1">
    <citation type="journal article" date="2008" name="BMC Genomics">
        <title>Genome sequence and rapid evolution of the rice pathogen Xanthomonas oryzae pv. oryzae PXO99A.</title>
        <authorList>
            <person name="Salzberg S.L."/>
            <person name="Sommer D.D."/>
            <person name="Schatz M.C."/>
            <person name="Phillippy A.M."/>
            <person name="Rabinowicz P.D."/>
            <person name="Tsuge S."/>
            <person name="Furutani A."/>
            <person name="Ochiai H."/>
            <person name="Delcher A.L."/>
            <person name="Kelley D."/>
            <person name="Madupu R."/>
            <person name="Puiu D."/>
            <person name="Radune D."/>
            <person name="Shumway M."/>
            <person name="Trapnell C."/>
            <person name="Aparna G."/>
            <person name="Jha G."/>
            <person name="Pandey A."/>
            <person name="Patil P.B."/>
            <person name="Ishihara H."/>
            <person name="Meyer D.F."/>
            <person name="Szurek B."/>
            <person name="Verdier V."/>
            <person name="Koebnik R."/>
            <person name="Dow J.M."/>
            <person name="Ryan R.P."/>
            <person name="Hirata H."/>
            <person name="Tsuyumu S."/>
            <person name="Won Lee S."/>
            <person name="Seo Y.S."/>
            <person name="Sriariyanum M."/>
            <person name="Ronald P.C."/>
            <person name="Sonti R.V."/>
            <person name="Van Sluys M.A."/>
            <person name="Leach J.E."/>
            <person name="White F.F."/>
            <person name="Bogdanove A.J."/>
        </authorList>
    </citation>
    <scope>NUCLEOTIDE SEQUENCE [LARGE SCALE GENOMIC DNA]</scope>
    <source>
        <strain evidence="2 3">PXO99A</strain>
    </source>
</reference>
<evidence type="ECO:0000256" key="1">
    <source>
        <dbReference type="SAM" id="MobiDB-lite"/>
    </source>
</evidence>
<dbReference type="AlphaFoldDB" id="A0A0K0GID8"/>
<feature type="compositionally biased region" description="Gly residues" evidence="1">
    <location>
        <begin position="1"/>
        <end position="11"/>
    </location>
</feature>